<comment type="caution">
    <text evidence="3">The sequence shown here is derived from an EMBL/GenBank/DDBJ whole genome shotgun (WGS) entry which is preliminary data.</text>
</comment>
<dbReference type="Proteomes" id="UP000321901">
    <property type="component" value="Unassembled WGS sequence"/>
</dbReference>
<dbReference type="GO" id="GO:0004519">
    <property type="term" value="F:endonuclease activity"/>
    <property type="evidence" value="ECO:0007669"/>
    <property type="project" value="InterPro"/>
</dbReference>
<feature type="domain" description="Phage terminase large subunit GpA ATPase" evidence="1">
    <location>
        <begin position="59"/>
        <end position="296"/>
    </location>
</feature>
<dbReference type="PANTHER" id="PTHR34413">
    <property type="entry name" value="PROPHAGE TAIL FIBER ASSEMBLY PROTEIN HOMOLOG TFAE-RELATED-RELATED"/>
    <property type="match status" value="1"/>
</dbReference>
<evidence type="ECO:0000313" key="4">
    <source>
        <dbReference type="Proteomes" id="UP000321901"/>
    </source>
</evidence>
<evidence type="ECO:0000259" key="1">
    <source>
        <dbReference type="Pfam" id="PF05876"/>
    </source>
</evidence>
<dbReference type="InterPro" id="IPR051220">
    <property type="entry name" value="TFA_Chaperone"/>
</dbReference>
<name>A0A511Z849_9BACL</name>
<proteinExistence type="inferred from homology"/>
<dbReference type="EMBL" id="BJYL01000024">
    <property type="protein sequence ID" value="GEN83617.1"/>
    <property type="molecule type" value="Genomic_DNA"/>
</dbReference>
<dbReference type="InterPro" id="IPR027417">
    <property type="entry name" value="P-loop_NTPase"/>
</dbReference>
<evidence type="ECO:0000259" key="2">
    <source>
        <dbReference type="Pfam" id="PF20454"/>
    </source>
</evidence>
<dbReference type="InterPro" id="IPR008866">
    <property type="entry name" value="Phage_lambda_GpA-like"/>
</dbReference>
<protein>
    <submittedName>
        <fullName evidence="3">Terminase</fullName>
    </submittedName>
</protein>
<feature type="domain" description="Terminase large subunit GpA endonuclease" evidence="2">
    <location>
        <begin position="305"/>
        <end position="585"/>
    </location>
</feature>
<gene>
    <name evidence="3" type="ORF">SLU01_19290</name>
</gene>
<dbReference type="HAMAP" id="MF_04144">
    <property type="entry name" value="TERL_LAMBDA"/>
    <property type="match status" value="1"/>
</dbReference>
<dbReference type="GO" id="GO:0016887">
    <property type="term" value="F:ATP hydrolysis activity"/>
    <property type="evidence" value="ECO:0007669"/>
    <property type="project" value="InterPro"/>
</dbReference>
<dbReference type="AlphaFoldDB" id="A0A511Z849"/>
<reference evidence="3 4" key="1">
    <citation type="submission" date="2019-07" db="EMBL/GenBank/DDBJ databases">
        <title>Whole genome shotgun sequence of Sporosarcina luteola NBRC 105378.</title>
        <authorList>
            <person name="Hosoyama A."/>
            <person name="Uohara A."/>
            <person name="Ohji S."/>
            <person name="Ichikawa N."/>
        </authorList>
    </citation>
    <scope>NUCLEOTIDE SEQUENCE [LARGE SCALE GENOMIC DNA]</scope>
    <source>
        <strain evidence="3 4">NBRC 105378</strain>
    </source>
</reference>
<dbReference type="PANTHER" id="PTHR34413:SF2">
    <property type="entry name" value="PROPHAGE TAIL FIBER ASSEMBLY PROTEIN HOMOLOG TFAE-RELATED"/>
    <property type="match status" value="1"/>
</dbReference>
<dbReference type="Pfam" id="PF05876">
    <property type="entry name" value="GpA_ATPase"/>
    <property type="match status" value="1"/>
</dbReference>
<dbReference type="OrthoDB" id="5181253at2"/>
<organism evidence="3 4">
    <name type="scientific">Sporosarcina luteola</name>
    <dbReference type="NCBI Taxonomy" id="582850"/>
    <lineage>
        <taxon>Bacteria</taxon>
        <taxon>Bacillati</taxon>
        <taxon>Bacillota</taxon>
        <taxon>Bacilli</taxon>
        <taxon>Bacillales</taxon>
        <taxon>Caryophanaceae</taxon>
        <taxon>Sporosarcina</taxon>
    </lineage>
</organism>
<keyword evidence="4" id="KW-1185">Reference proteome</keyword>
<accession>A0A511Z849</accession>
<dbReference type="Gene3D" id="3.40.50.300">
    <property type="entry name" value="P-loop containing nucleotide triphosphate hydrolases"/>
    <property type="match status" value="1"/>
</dbReference>
<dbReference type="InterPro" id="IPR046453">
    <property type="entry name" value="GpA_ATPase"/>
</dbReference>
<sequence length="620" mass="70867">MTKNLDGLDLELYGLEELLESRKKTAKLFSKIVKILAPPPKLKVSEWADKYRKLSQESSAEPGQWRTDRAPYQREIMDSVNDPDVESVVVMSSAQVGKSEIINNIIGYFIDHDPYPMLLLQPTLEMAQAYSKDRIAPMIRDTPALTNKISDARSRHGDNTLLHKKFPGGHITIVGANSPAGLASRPVRVVLADEVDRFPISAGAEGDPLSLAHKRTKTFWNRKKVSVSTPTVKDASRIEAEYEDSTKEQWFVSCPSCGLFQPYEWARIKFEPIGMECIHCRELHEEREWKARPGKWTARQESNKRGFHLNALASPWESWANIIREFKEAKKKGPEMLKTWTNTTLGETWEEQHEEEDIGALLKRRIRYHADVPDDVLVLTAGVDVQNDRLEVEVVGWGMDDISYGITYQTFYGDPGQSEVWETLDEFLQKEWEYEDGGRVIISAVCVDSGGHYTQEVYRFCKAREHRRIFAIKGKGGTGVPFIGKATRNNRERAALFSIGVDDGKETIISRLKVDFEGKPGYCHFPTNEDRGYDEMYFKGLTSEKRRIRYVRGQPKIEWVKKNSVRNEPLDLRNYAMAAVRILNPMMDALHEKRKAGASFTKTQAPIRKPRRRRVVSKGI</sequence>
<dbReference type="InterPro" id="IPR046454">
    <property type="entry name" value="GpA_endonuclease"/>
</dbReference>
<dbReference type="GO" id="GO:0005524">
    <property type="term" value="F:ATP binding"/>
    <property type="evidence" value="ECO:0007669"/>
    <property type="project" value="InterPro"/>
</dbReference>
<evidence type="ECO:0000313" key="3">
    <source>
        <dbReference type="EMBL" id="GEN83617.1"/>
    </source>
</evidence>
<dbReference type="Pfam" id="PF20454">
    <property type="entry name" value="GpA_nuclease"/>
    <property type="match status" value="1"/>
</dbReference>
<dbReference type="RefSeq" id="WP_147057695.1">
    <property type="nucleotide sequence ID" value="NZ_BJYL01000024.1"/>
</dbReference>